<dbReference type="Pfam" id="PF03781">
    <property type="entry name" value="FGE-sulfatase"/>
    <property type="match status" value="1"/>
</dbReference>
<evidence type="ECO:0000259" key="3">
    <source>
        <dbReference type="Pfam" id="PF18582"/>
    </source>
</evidence>
<dbReference type="SUPFAM" id="SSF82171">
    <property type="entry name" value="DPP6 N-terminal domain-like"/>
    <property type="match status" value="1"/>
</dbReference>
<dbReference type="PANTHER" id="PTHR23150">
    <property type="entry name" value="SULFATASE MODIFYING FACTOR 1, 2"/>
    <property type="match status" value="1"/>
</dbReference>
<dbReference type="AlphaFoldDB" id="A0A6G1Z8L1"/>
<feature type="signal peptide" evidence="1">
    <location>
        <begin position="1"/>
        <end position="22"/>
    </location>
</feature>
<dbReference type="SUPFAM" id="SSF56436">
    <property type="entry name" value="C-type lectin-like"/>
    <property type="match status" value="1"/>
</dbReference>
<evidence type="ECO:0000313" key="4">
    <source>
        <dbReference type="EMBL" id="MRY10267.1"/>
    </source>
</evidence>
<dbReference type="InterPro" id="IPR005532">
    <property type="entry name" value="SUMF_dom"/>
</dbReference>
<dbReference type="Gene3D" id="3.90.1580.10">
    <property type="entry name" value="paralog of FGE (formylglycine-generating enzyme)"/>
    <property type="match status" value="1"/>
</dbReference>
<dbReference type="InterPro" id="IPR036280">
    <property type="entry name" value="Multihaem_cyt_sf"/>
</dbReference>
<dbReference type="SUPFAM" id="SSF48695">
    <property type="entry name" value="Multiheme cytochromes"/>
    <property type="match status" value="1"/>
</dbReference>
<accession>A0A6G1Z8L1</accession>
<keyword evidence="1" id="KW-0732">Signal</keyword>
<dbReference type="RefSeq" id="WP_154278117.1">
    <property type="nucleotide sequence ID" value="NZ_JBDMPS010000039.1"/>
</dbReference>
<dbReference type="GO" id="GO:0120147">
    <property type="term" value="F:formylglycine-generating oxidase activity"/>
    <property type="evidence" value="ECO:0007669"/>
    <property type="project" value="TreeGrafter"/>
</dbReference>
<evidence type="ECO:0000256" key="1">
    <source>
        <dbReference type="SAM" id="SignalP"/>
    </source>
</evidence>
<dbReference type="InterPro" id="IPR051043">
    <property type="entry name" value="Sulfatase_Mod_Factor_Kinase"/>
</dbReference>
<dbReference type="Pfam" id="PF18582">
    <property type="entry name" value="HZS_alpha"/>
    <property type="match status" value="1"/>
</dbReference>
<organism evidence="4">
    <name type="scientific">Parabacteroides goldsteinii</name>
    <dbReference type="NCBI Taxonomy" id="328812"/>
    <lineage>
        <taxon>Bacteria</taxon>
        <taxon>Pseudomonadati</taxon>
        <taxon>Bacteroidota</taxon>
        <taxon>Bacteroidia</taxon>
        <taxon>Bacteroidales</taxon>
        <taxon>Tannerellaceae</taxon>
        <taxon>Parabacteroides</taxon>
    </lineage>
</organism>
<proteinExistence type="predicted"/>
<feature type="chain" id="PRO_5026352809" evidence="1">
    <location>
        <begin position="23"/>
        <end position="1109"/>
    </location>
</feature>
<dbReference type="InterPro" id="IPR040698">
    <property type="entry name" value="HZS_alpha_mid"/>
</dbReference>
<dbReference type="PANTHER" id="PTHR23150:SF19">
    <property type="entry name" value="FORMYLGLYCINE-GENERATING ENZYME"/>
    <property type="match status" value="1"/>
</dbReference>
<gene>
    <name evidence="4" type="ORF">GKE01_02150</name>
</gene>
<dbReference type="InterPro" id="IPR042095">
    <property type="entry name" value="SUMF_sf"/>
</dbReference>
<protein>
    <submittedName>
        <fullName evidence="4">SUMF1/EgtB/PvdO family nonheme iron enzyme</fullName>
    </submittedName>
</protein>
<evidence type="ECO:0000259" key="2">
    <source>
        <dbReference type="Pfam" id="PF03781"/>
    </source>
</evidence>
<feature type="domain" description="Sulfatase-modifying factor enzyme-like" evidence="2">
    <location>
        <begin position="839"/>
        <end position="1104"/>
    </location>
</feature>
<reference evidence="4" key="1">
    <citation type="journal article" date="2019" name="Nat. Med.">
        <title>A library of human gut bacterial isolates paired with longitudinal multiomics data enables mechanistic microbiome research.</title>
        <authorList>
            <person name="Poyet M."/>
            <person name="Groussin M."/>
            <person name="Gibbons S.M."/>
            <person name="Avila-Pacheco J."/>
            <person name="Jiang X."/>
            <person name="Kearney S.M."/>
            <person name="Perrotta A.R."/>
            <person name="Berdy B."/>
            <person name="Zhao S."/>
            <person name="Lieberman T.D."/>
            <person name="Swanson P.K."/>
            <person name="Smith M."/>
            <person name="Roesemann S."/>
            <person name="Alexander J.E."/>
            <person name="Rich S.A."/>
            <person name="Livny J."/>
            <person name="Vlamakis H."/>
            <person name="Clish C."/>
            <person name="Bullock K."/>
            <person name="Deik A."/>
            <person name="Scott J."/>
            <person name="Pierce K.A."/>
            <person name="Xavier R.J."/>
            <person name="Alm E.J."/>
        </authorList>
    </citation>
    <scope>NUCLEOTIDE SEQUENCE</scope>
    <source>
        <strain evidence="4">BIOML-A4</strain>
    </source>
</reference>
<dbReference type="EMBL" id="WKLP01000002">
    <property type="protein sequence ID" value="MRY10267.1"/>
    <property type="molecule type" value="Genomic_DNA"/>
</dbReference>
<feature type="domain" description="Hydrazine synthase alpha subunit middle" evidence="3">
    <location>
        <begin position="496"/>
        <end position="587"/>
    </location>
</feature>
<comment type="caution">
    <text evidence="4">The sequence shown here is derived from an EMBL/GenBank/DDBJ whole genome shotgun (WGS) entry which is preliminary data.</text>
</comment>
<dbReference type="InterPro" id="IPR016187">
    <property type="entry name" value="CTDL_fold"/>
</dbReference>
<dbReference type="InterPro" id="IPR011042">
    <property type="entry name" value="6-blade_b-propeller_TolB-like"/>
</dbReference>
<sequence length="1109" mass="126471">MKRLITALLIVSGLCSPFLLSAQDSWQSLINRLTYYSPEKYKSAIDNLKKKYPDSYHPDKDWEKALSELKTDKETLISGLKAKDPKAEKQAKKLLKQLDAALLANPLLADKQVVAIRRTLGDKARTAMSGQLGIAPSNFQNNSEIGNPKAGWTNEFVSLTVNPDKIKQSLLYKPEDGKIITDPEPHFDGKKLMFSSIGTSDRWHLFELDLTTGKAHQLTPDTYKDFDSFDGCYTPDGRYIFCSTGTFLGLPCTDGGNKMCGLFLYDPKTKQTRQLTYDQDSNWGPVMMDNGTVLYQRWEYADLPHSNSRLLFTMNPDGTTQSAFYGSNSYFPTSFFNARPIPGRPSAVVGIASGHHSVSRSGRMLIIDTNKGRHEADGVVAEIPYAGRKVEAVVRDRLPDGIWPQFLQPYPLNDTYYLVSMKENPESLWGLYLVDTFDNRTLIAEEENVAYLEPVLMDSRKSPNVIPDRINLASSTSTVFLQDIYEGEGLKGIPRGTVKKLRIGSFSFSPWGQGGLLGTIGMDGPWDIKRILGEVDVEEDGSAMFTIPANTAIFVQPLDAEGKALQVMRSWFTGMPGETVSCIGCHEEKSTIAIPKRTKASLQKPQAIKEWYGKERGFSYRHEVQPVLDKYCISCHNQDKPGKPYLKGDKWINDWTSNISGRAWKNGGHFTLSYANLHRYVRRPGIESDMHMLVPMDVHADQTELMQILQKGHYGVKLDKESMEKLACWIDFNAPFHGRRSDIPKFEDAEKSNELRELYREMFGAPESTAEWLPEIPQNIEPVRFEKEQKPLGDTLLAKWPLYDPTEKSYAQWDNTQWKQLALGNFQKSIPLGNGITLELVKIPAGSFIMGSDRHPDELPQTIVQVDKPFWMGRFEITNAQFRAYNPAHDSRDEHRHGYQFGRKGYSMNHPDQPAVRISWQEAMDYCKWLSEKTGMKFSLPTEAQWEWACRAGSDTPFWYGDMSADFSRYANLGDIKLKEFAACTAYKFYESAMVIENPNKYDDWIPRDTTYNDGGFISEPVGRYVRNPWDLFDMHGNVWEWTLSSYLPYPYNENDGRNELSSENGKRVVRGGSWYDRPYRSTSSFRLPYREYQKVYNVGFRVVMTEEW</sequence>
<name>A0A6G1Z8L1_9BACT</name>
<dbReference type="Gene3D" id="2.120.10.30">
    <property type="entry name" value="TolB, C-terminal domain"/>
    <property type="match status" value="1"/>
</dbReference>